<dbReference type="Proteomes" id="UP000214618">
    <property type="component" value="Chromosome"/>
</dbReference>
<comment type="similarity">
    <text evidence="7">Belongs to the binding-protein-dependent transport system permease family.</text>
</comment>
<feature type="transmembrane region" description="Helical" evidence="7">
    <location>
        <begin position="116"/>
        <end position="138"/>
    </location>
</feature>
<dbReference type="InterPro" id="IPR000515">
    <property type="entry name" value="MetI-like"/>
</dbReference>
<dbReference type="GO" id="GO:0055085">
    <property type="term" value="P:transmembrane transport"/>
    <property type="evidence" value="ECO:0007669"/>
    <property type="project" value="InterPro"/>
</dbReference>
<keyword evidence="6 7" id="KW-0472">Membrane</keyword>
<dbReference type="SUPFAM" id="SSF161098">
    <property type="entry name" value="MetI-like"/>
    <property type="match status" value="1"/>
</dbReference>
<keyword evidence="5 7" id="KW-1133">Transmembrane helix</keyword>
<dbReference type="InterPro" id="IPR035906">
    <property type="entry name" value="MetI-like_sf"/>
</dbReference>
<evidence type="ECO:0000256" key="7">
    <source>
        <dbReference type="RuleBase" id="RU363032"/>
    </source>
</evidence>
<dbReference type="PANTHER" id="PTHR30193">
    <property type="entry name" value="ABC TRANSPORTER PERMEASE PROTEIN"/>
    <property type="match status" value="1"/>
</dbReference>
<keyword evidence="2 7" id="KW-0813">Transport</keyword>
<keyword evidence="4 7" id="KW-0812">Transmembrane</keyword>
<dbReference type="InterPro" id="IPR051393">
    <property type="entry name" value="ABC_transporter_permease"/>
</dbReference>
<comment type="subcellular location">
    <subcellularLocation>
        <location evidence="1 7">Cell membrane</location>
        <topology evidence="1 7">Multi-pass membrane protein</topology>
    </subcellularLocation>
</comment>
<organism evidence="9 10">
    <name type="scientific">Peribacillus simplex NBRC 15720 = DSM 1321</name>
    <dbReference type="NCBI Taxonomy" id="1349754"/>
    <lineage>
        <taxon>Bacteria</taxon>
        <taxon>Bacillati</taxon>
        <taxon>Bacillota</taxon>
        <taxon>Bacilli</taxon>
        <taxon>Bacillales</taxon>
        <taxon>Bacillaceae</taxon>
        <taxon>Peribacillus</taxon>
    </lineage>
</organism>
<feature type="transmembrane region" description="Helical" evidence="7">
    <location>
        <begin position="224"/>
        <end position="246"/>
    </location>
</feature>
<keyword evidence="3" id="KW-1003">Cell membrane</keyword>
<feature type="domain" description="ABC transmembrane type-1" evidence="8">
    <location>
        <begin position="79"/>
        <end position="291"/>
    </location>
</feature>
<dbReference type="PROSITE" id="PS50928">
    <property type="entry name" value="ABC_TM1"/>
    <property type="match status" value="1"/>
</dbReference>
<feature type="transmembrane region" description="Helical" evidence="7">
    <location>
        <begin position="83"/>
        <end position="104"/>
    </location>
</feature>
<sequence>MSPKLKKNPLSKQQKNKMHAYLFVLPAMLFFLFMIAYPLITVVWDSFHFKNLLNSAESAFAGFDNYITVIRNENFSNALSNTVIWTVLSVAGEFILGLISAIALNQQIKGRAIFRGVIIIPWVVPIVVAGMTWTWMLTPDYGILNYLLTKGGIIDKPYYWLGEMNSALLTVTFVNIWRSFPYYTICILAALQSIPKELLEAASIDGAGVMNRFFKVVLPQLKGVSFVLIFIHLIWTSINFDFIWVMTEGGPLNSTETLPIMIYRYALKEFDVGTASSLASMMIGFMITIFVVNYYYNARKKQA</sequence>
<evidence type="ECO:0000259" key="8">
    <source>
        <dbReference type="PROSITE" id="PS50928"/>
    </source>
</evidence>
<evidence type="ECO:0000256" key="3">
    <source>
        <dbReference type="ARBA" id="ARBA00022475"/>
    </source>
</evidence>
<dbReference type="PANTHER" id="PTHR30193:SF37">
    <property type="entry name" value="INNER MEMBRANE ABC TRANSPORTER PERMEASE PROTEIN YCJO"/>
    <property type="match status" value="1"/>
</dbReference>
<dbReference type="EMBL" id="CP017704">
    <property type="protein sequence ID" value="ASS97602.1"/>
    <property type="molecule type" value="Genomic_DNA"/>
</dbReference>
<evidence type="ECO:0000256" key="1">
    <source>
        <dbReference type="ARBA" id="ARBA00004651"/>
    </source>
</evidence>
<name>A0A223ER48_9BACI</name>
<dbReference type="AlphaFoldDB" id="A0A223ER48"/>
<dbReference type="OrthoDB" id="9783714at2"/>
<dbReference type="GO" id="GO:0005886">
    <property type="term" value="C:plasma membrane"/>
    <property type="evidence" value="ECO:0007669"/>
    <property type="project" value="UniProtKB-SubCell"/>
</dbReference>
<gene>
    <name evidence="9" type="ORF">BS1321_25725</name>
</gene>
<protein>
    <recommendedName>
        <fullName evidence="8">ABC transmembrane type-1 domain-containing protein</fullName>
    </recommendedName>
</protein>
<feature type="transmembrane region" description="Helical" evidence="7">
    <location>
        <begin position="158"/>
        <end position="177"/>
    </location>
</feature>
<proteinExistence type="inferred from homology"/>
<dbReference type="Pfam" id="PF00528">
    <property type="entry name" value="BPD_transp_1"/>
    <property type="match status" value="1"/>
</dbReference>
<reference evidence="9 10" key="1">
    <citation type="submission" date="2016-10" db="EMBL/GenBank/DDBJ databases">
        <title>The whole genome sequencing and assembly of Bacillus simplex DSM 1321 strain.</title>
        <authorList>
            <person name="Park M.-K."/>
            <person name="Lee Y.-J."/>
            <person name="Yi H."/>
            <person name="Bahn Y.-S."/>
            <person name="Kim J.F."/>
            <person name="Lee D.-W."/>
        </authorList>
    </citation>
    <scope>NUCLEOTIDE SEQUENCE [LARGE SCALE GENOMIC DNA]</scope>
    <source>
        <strain evidence="9 10">DSM 1321</strain>
    </source>
</reference>
<evidence type="ECO:0000256" key="6">
    <source>
        <dbReference type="ARBA" id="ARBA00023136"/>
    </source>
</evidence>
<dbReference type="Gene3D" id="1.10.3720.10">
    <property type="entry name" value="MetI-like"/>
    <property type="match status" value="1"/>
</dbReference>
<dbReference type="CDD" id="cd06261">
    <property type="entry name" value="TM_PBP2"/>
    <property type="match status" value="1"/>
</dbReference>
<evidence type="ECO:0000256" key="2">
    <source>
        <dbReference type="ARBA" id="ARBA00022448"/>
    </source>
</evidence>
<accession>A0A223ER48</accession>
<evidence type="ECO:0000313" key="9">
    <source>
        <dbReference type="EMBL" id="ASS97602.1"/>
    </source>
</evidence>
<evidence type="ECO:0000256" key="5">
    <source>
        <dbReference type="ARBA" id="ARBA00022989"/>
    </source>
</evidence>
<evidence type="ECO:0000313" key="10">
    <source>
        <dbReference type="Proteomes" id="UP000214618"/>
    </source>
</evidence>
<feature type="transmembrane region" description="Helical" evidence="7">
    <location>
        <begin position="21"/>
        <end position="44"/>
    </location>
</feature>
<evidence type="ECO:0000256" key="4">
    <source>
        <dbReference type="ARBA" id="ARBA00022692"/>
    </source>
</evidence>
<feature type="transmembrane region" description="Helical" evidence="7">
    <location>
        <begin position="275"/>
        <end position="296"/>
    </location>
</feature>